<dbReference type="EMBL" id="KZ851904">
    <property type="protein sequence ID" value="RDH23392.1"/>
    <property type="molecule type" value="Genomic_DNA"/>
</dbReference>
<evidence type="ECO:0000313" key="3">
    <source>
        <dbReference type="Proteomes" id="UP000253845"/>
    </source>
</evidence>
<dbReference type="VEuPathDB" id="FungiDB:M747DRAFT_293220"/>
<evidence type="ECO:0000256" key="1">
    <source>
        <dbReference type="SAM" id="MobiDB-lite"/>
    </source>
</evidence>
<name>A0A370CC69_ASPNG</name>
<feature type="non-terminal residue" evidence="2">
    <location>
        <position position="1"/>
    </location>
</feature>
<organism evidence="2 3">
    <name type="scientific">Aspergillus niger ATCC 13496</name>
    <dbReference type="NCBI Taxonomy" id="1353008"/>
    <lineage>
        <taxon>Eukaryota</taxon>
        <taxon>Fungi</taxon>
        <taxon>Dikarya</taxon>
        <taxon>Ascomycota</taxon>
        <taxon>Pezizomycotina</taxon>
        <taxon>Eurotiomycetes</taxon>
        <taxon>Eurotiomycetidae</taxon>
        <taxon>Eurotiales</taxon>
        <taxon>Aspergillaceae</taxon>
        <taxon>Aspergillus</taxon>
        <taxon>Aspergillus subgen. Circumdati</taxon>
    </lineage>
</organism>
<feature type="region of interest" description="Disordered" evidence="1">
    <location>
        <begin position="1"/>
        <end position="32"/>
    </location>
</feature>
<accession>A0A370CC69</accession>
<evidence type="ECO:0000313" key="2">
    <source>
        <dbReference type="EMBL" id="RDH23392.1"/>
    </source>
</evidence>
<feature type="compositionally biased region" description="Basic residues" evidence="1">
    <location>
        <begin position="1"/>
        <end position="21"/>
    </location>
</feature>
<dbReference type="Proteomes" id="UP000253845">
    <property type="component" value="Unassembled WGS sequence"/>
</dbReference>
<feature type="region of interest" description="Disordered" evidence="1">
    <location>
        <begin position="46"/>
        <end position="70"/>
    </location>
</feature>
<gene>
    <name evidence="2" type="ORF">M747DRAFT_293220</name>
</gene>
<reference evidence="2 3" key="1">
    <citation type="submission" date="2018-07" db="EMBL/GenBank/DDBJ databases">
        <title>Section-level genome sequencing of Aspergillus section Nigri to investigate inter- and intra-species variation.</title>
        <authorList>
            <consortium name="DOE Joint Genome Institute"/>
            <person name="Vesth T.C."/>
            <person name="Nybo J.L."/>
            <person name="Theobald S."/>
            <person name="Frisvad J.C."/>
            <person name="Larsen T.O."/>
            <person name="Nielsen K.F."/>
            <person name="Hoof J.B."/>
            <person name="Brandl J."/>
            <person name="Salamov A."/>
            <person name="Riley R."/>
            <person name="Gladden J.M."/>
            <person name="Phatale P."/>
            <person name="Nielsen M.T."/>
            <person name="Lyhne E.K."/>
            <person name="Kogle M.E."/>
            <person name="Strasser K."/>
            <person name="McDonnell E."/>
            <person name="Barry K."/>
            <person name="Clum A."/>
            <person name="Chen C."/>
            <person name="Nolan M."/>
            <person name="Sandor L."/>
            <person name="Kuo A."/>
            <person name="Lipzen A."/>
            <person name="Hainaut M."/>
            <person name="Drula E."/>
            <person name="Tsang A."/>
            <person name="Magnuson J.K."/>
            <person name="Henrissat B."/>
            <person name="Wiebenga A."/>
            <person name="Simmons B.A."/>
            <person name="Makela M.R."/>
            <person name="De vries R.P."/>
            <person name="Grigoriev I.V."/>
            <person name="Mortensen U.H."/>
            <person name="Baker S.E."/>
            <person name="Andersen M.R."/>
        </authorList>
    </citation>
    <scope>NUCLEOTIDE SEQUENCE [LARGE SCALE GENOMIC DNA]</scope>
    <source>
        <strain evidence="2 3">ATCC 13496</strain>
    </source>
</reference>
<sequence>EGKGKKKSKNGRREGKKKKTKDRSGNLESGVCSLESAELSRRVVVREGEKKGKIGRIRYGVQDGADAETP</sequence>
<dbReference type="AlphaFoldDB" id="A0A370CC69"/>
<proteinExistence type="predicted"/>
<protein>
    <submittedName>
        <fullName evidence="2">Uncharacterized protein</fullName>
    </submittedName>
</protein>